<organism evidence="1 2">
    <name type="scientific">Fragilariopsis cylindrus CCMP1102</name>
    <dbReference type="NCBI Taxonomy" id="635003"/>
    <lineage>
        <taxon>Eukaryota</taxon>
        <taxon>Sar</taxon>
        <taxon>Stramenopiles</taxon>
        <taxon>Ochrophyta</taxon>
        <taxon>Bacillariophyta</taxon>
        <taxon>Bacillariophyceae</taxon>
        <taxon>Bacillariophycidae</taxon>
        <taxon>Bacillariales</taxon>
        <taxon>Bacillariaceae</taxon>
        <taxon>Fragilariopsis</taxon>
    </lineage>
</organism>
<accession>A0A1E7FHY2</accession>
<proteinExistence type="predicted"/>
<dbReference type="KEGG" id="fcy:FRACYDRAFT_237800"/>
<evidence type="ECO:0000313" key="1">
    <source>
        <dbReference type="EMBL" id="OEU17383.1"/>
    </source>
</evidence>
<evidence type="ECO:0000313" key="2">
    <source>
        <dbReference type="Proteomes" id="UP000095751"/>
    </source>
</evidence>
<name>A0A1E7FHY2_9STRA</name>
<sequence>MCFYFPCFDTSFFKKKDIVGDDDGSMSYVVVDLLNDDGGDGGIIGGDDVVDLLGGDYVAVDLLSCDDDDDDDDGDKDVGGLVYYKALPPWNRYRGMLKREKERHLDMEFFDLYLYKKAEERRTRILLDARDDDRDDNGL</sequence>
<reference evidence="1 2" key="1">
    <citation type="submission" date="2016-09" db="EMBL/GenBank/DDBJ databases">
        <title>Extensive genetic diversity and differential bi-allelic expression allows diatom success in the polar Southern Ocean.</title>
        <authorList>
            <consortium name="DOE Joint Genome Institute"/>
            <person name="Mock T."/>
            <person name="Otillar R.P."/>
            <person name="Strauss J."/>
            <person name="Dupont C."/>
            <person name="Frickenhaus S."/>
            <person name="Maumus F."/>
            <person name="Mcmullan M."/>
            <person name="Sanges R."/>
            <person name="Schmutz J."/>
            <person name="Toseland A."/>
            <person name="Valas R."/>
            <person name="Veluchamy A."/>
            <person name="Ward B.J."/>
            <person name="Allen A."/>
            <person name="Barry K."/>
            <person name="Falciatore A."/>
            <person name="Ferrante M."/>
            <person name="Fortunato A.E."/>
            <person name="Gloeckner G."/>
            <person name="Gruber A."/>
            <person name="Hipkin R."/>
            <person name="Janech M."/>
            <person name="Kroth P."/>
            <person name="Leese F."/>
            <person name="Lindquist E."/>
            <person name="Lyon B.R."/>
            <person name="Martin J."/>
            <person name="Mayer C."/>
            <person name="Parker M."/>
            <person name="Quesneville H."/>
            <person name="Raymond J."/>
            <person name="Uhlig C."/>
            <person name="Valentin K.U."/>
            <person name="Worden A.Z."/>
            <person name="Armbrust E.V."/>
            <person name="Bowler C."/>
            <person name="Green B."/>
            <person name="Moulton V."/>
            <person name="Van Oosterhout C."/>
            <person name="Grigoriev I."/>
        </authorList>
    </citation>
    <scope>NUCLEOTIDE SEQUENCE [LARGE SCALE GENOMIC DNA]</scope>
    <source>
        <strain evidence="1 2">CCMP1102</strain>
    </source>
</reference>
<dbReference type="EMBL" id="KV784357">
    <property type="protein sequence ID" value="OEU17383.1"/>
    <property type="molecule type" value="Genomic_DNA"/>
</dbReference>
<gene>
    <name evidence="1" type="ORF">FRACYDRAFT_237800</name>
</gene>
<keyword evidence="2" id="KW-1185">Reference proteome</keyword>
<dbReference type="AlphaFoldDB" id="A0A1E7FHY2"/>
<protein>
    <submittedName>
        <fullName evidence="1">Uncharacterized protein</fullName>
    </submittedName>
</protein>
<dbReference type="InParanoid" id="A0A1E7FHY2"/>
<dbReference type="Proteomes" id="UP000095751">
    <property type="component" value="Unassembled WGS sequence"/>
</dbReference>